<dbReference type="OrthoDB" id="9807959at2"/>
<dbReference type="KEGG" id="dma:DMR_04550"/>
<dbReference type="HOGENOM" id="CLU_114047_1_1_7"/>
<dbReference type="InterPro" id="IPR031807">
    <property type="entry name" value="HicB-like"/>
</dbReference>
<dbReference type="eggNOG" id="COG1598">
    <property type="taxonomic scope" value="Bacteria"/>
</dbReference>
<reference evidence="2 3" key="1">
    <citation type="journal article" date="2009" name="Genome Res.">
        <title>Whole genome sequence of Desulfovibrio magneticus strain RS-1 revealed common gene clusters in magnetotactic bacteria.</title>
        <authorList>
            <person name="Nakazawa H."/>
            <person name="Arakaki A."/>
            <person name="Narita-Yamada S."/>
            <person name="Yashiro I."/>
            <person name="Jinno K."/>
            <person name="Aoki N."/>
            <person name="Tsuruyama A."/>
            <person name="Okamura Y."/>
            <person name="Tanikawa S."/>
            <person name="Fujita N."/>
            <person name="Takeyama H."/>
            <person name="Matsunaga T."/>
        </authorList>
    </citation>
    <scope>NUCLEOTIDE SEQUENCE [LARGE SCALE GENOMIC DNA]</scope>
    <source>
        <strain evidence="3">ATCC 700980 / DSM 13731 / RS-1</strain>
    </source>
</reference>
<sequence length="141" mass="14961">MDYIAVIHKDADSDWGVSFPDFPGCVTAGETLEEARRMAAEALALHVRGLAEEGLSPPRPMTLDAVARHPDFADGVAVLVSLPEARPKNVRVNVMLPQADLEAIDARAREQGVSRSSFLLRAARAALTGPGAGCGAWSDRA</sequence>
<accession>C4XHY4</accession>
<dbReference type="SUPFAM" id="SSF143100">
    <property type="entry name" value="TTHA1013/TTHA0281-like"/>
    <property type="match status" value="1"/>
</dbReference>
<dbReference type="AlphaFoldDB" id="C4XHY4"/>
<feature type="domain" description="HicB-like antitoxin of toxin-antitoxin system" evidence="1">
    <location>
        <begin position="3"/>
        <end position="123"/>
    </location>
</feature>
<organism evidence="2 3">
    <name type="scientific">Solidesulfovibrio magneticus (strain ATCC 700980 / DSM 13731 / RS-1)</name>
    <name type="common">Desulfovibrio magneticus</name>
    <dbReference type="NCBI Taxonomy" id="573370"/>
    <lineage>
        <taxon>Bacteria</taxon>
        <taxon>Pseudomonadati</taxon>
        <taxon>Thermodesulfobacteriota</taxon>
        <taxon>Desulfovibrionia</taxon>
        <taxon>Desulfovibrionales</taxon>
        <taxon>Desulfovibrionaceae</taxon>
        <taxon>Solidesulfovibrio</taxon>
    </lineage>
</organism>
<keyword evidence="3" id="KW-1185">Reference proteome</keyword>
<protein>
    <recommendedName>
        <fullName evidence="1">HicB-like antitoxin of toxin-antitoxin system domain-containing protein</fullName>
    </recommendedName>
</protein>
<dbReference type="EMBL" id="AP010904">
    <property type="protein sequence ID" value="BAH73946.1"/>
    <property type="molecule type" value="Genomic_DNA"/>
</dbReference>
<dbReference type="Pfam" id="PF15919">
    <property type="entry name" value="HicB_lk_antitox"/>
    <property type="match status" value="1"/>
</dbReference>
<dbReference type="PANTHER" id="PTHR34504:SF2">
    <property type="entry name" value="UPF0150 PROTEIN SSL0259"/>
    <property type="match status" value="1"/>
</dbReference>
<dbReference type="Gene3D" id="3.30.160.250">
    <property type="match status" value="1"/>
</dbReference>
<dbReference type="InterPro" id="IPR051404">
    <property type="entry name" value="TA_system_antitoxin"/>
</dbReference>
<name>C4XHY4_SOLM1</name>
<dbReference type="PANTHER" id="PTHR34504">
    <property type="entry name" value="ANTITOXIN HICB"/>
    <property type="match status" value="1"/>
</dbReference>
<gene>
    <name evidence="2" type="ordered locus">DMR_04550</name>
</gene>
<dbReference type="CDD" id="cd21631">
    <property type="entry name" value="RHH_CopG_NikR-like"/>
    <property type="match status" value="1"/>
</dbReference>
<evidence type="ECO:0000313" key="3">
    <source>
        <dbReference type="Proteomes" id="UP000009071"/>
    </source>
</evidence>
<dbReference type="STRING" id="573370.DMR_04550"/>
<dbReference type="Proteomes" id="UP000009071">
    <property type="component" value="Chromosome"/>
</dbReference>
<evidence type="ECO:0000259" key="1">
    <source>
        <dbReference type="Pfam" id="PF15919"/>
    </source>
</evidence>
<evidence type="ECO:0000313" key="2">
    <source>
        <dbReference type="EMBL" id="BAH73946.1"/>
    </source>
</evidence>
<dbReference type="InterPro" id="IPR035069">
    <property type="entry name" value="TTHA1013/TTHA0281-like"/>
</dbReference>
<proteinExistence type="predicted"/>
<dbReference type="RefSeq" id="WP_012750029.1">
    <property type="nucleotide sequence ID" value="NC_012796.1"/>
</dbReference>